<evidence type="ECO:0000313" key="1">
    <source>
        <dbReference type="EMBL" id="GIY88277.1"/>
    </source>
</evidence>
<reference evidence="1 2" key="1">
    <citation type="submission" date="2021-06" db="EMBL/GenBank/DDBJ databases">
        <title>Caerostris extrusa draft genome.</title>
        <authorList>
            <person name="Kono N."/>
            <person name="Arakawa K."/>
        </authorList>
    </citation>
    <scope>NUCLEOTIDE SEQUENCE [LARGE SCALE GENOMIC DNA]</scope>
</reference>
<sequence length="112" mass="12912">MDLMWKKPTMAISLPRKLRIYPFVHTGSRVFSNVIRTLISSARKQQEEVSNNKDAPEAGAMEIDNKMQVITLLAEIRERDEFIGALTAQLKIKELEVNKLMEVIRREKLGML</sequence>
<proteinExistence type="predicted"/>
<comment type="caution">
    <text evidence="1">The sequence shown here is derived from an EMBL/GenBank/DDBJ whole genome shotgun (WGS) entry which is preliminary data.</text>
</comment>
<gene>
    <name evidence="1" type="ORF">CEXT_581031</name>
</gene>
<keyword evidence="2" id="KW-1185">Reference proteome</keyword>
<dbReference type="Proteomes" id="UP001054945">
    <property type="component" value="Unassembled WGS sequence"/>
</dbReference>
<protein>
    <submittedName>
        <fullName evidence="1">Uncharacterized protein</fullName>
    </submittedName>
</protein>
<evidence type="ECO:0000313" key="2">
    <source>
        <dbReference type="Proteomes" id="UP001054945"/>
    </source>
</evidence>
<organism evidence="1 2">
    <name type="scientific">Caerostris extrusa</name>
    <name type="common">Bark spider</name>
    <name type="synonym">Caerostris bankana</name>
    <dbReference type="NCBI Taxonomy" id="172846"/>
    <lineage>
        <taxon>Eukaryota</taxon>
        <taxon>Metazoa</taxon>
        <taxon>Ecdysozoa</taxon>
        <taxon>Arthropoda</taxon>
        <taxon>Chelicerata</taxon>
        <taxon>Arachnida</taxon>
        <taxon>Araneae</taxon>
        <taxon>Araneomorphae</taxon>
        <taxon>Entelegynae</taxon>
        <taxon>Araneoidea</taxon>
        <taxon>Araneidae</taxon>
        <taxon>Caerostris</taxon>
    </lineage>
</organism>
<accession>A0AAV4X0R6</accession>
<name>A0AAV4X0R6_CAEEX</name>
<dbReference type="AlphaFoldDB" id="A0AAV4X0R6"/>
<dbReference type="EMBL" id="BPLR01017042">
    <property type="protein sequence ID" value="GIY88277.1"/>
    <property type="molecule type" value="Genomic_DNA"/>
</dbReference>